<feature type="region of interest" description="Disordered" evidence="1">
    <location>
        <begin position="63"/>
        <end position="99"/>
    </location>
</feature>
<dbReference type="InterPro" id="IPR008634">
    <property type="entry name" value="Gas-vesicle_GvpO"/>
</dbReference>
<dbReference type="EMBL" id="FR746099">
    <property type="protein sequence ID" value="CCC39830.1"/>
    <property type="molecule type" value="Genomic_DNA"/>
</dbReference>
<sequence>MSNKTKCDDRWNTSNYSHQCVIDHDTEDRPAWWSSDNYDKYDVDSLVVQSDSNQHNTCSSSFNPVMIRTDGGRDSEESEMMSEERGNKNQAETVSETETVESIGIIEAQECAKTAAEELFEHDFKSVIKVEADDNNEWRTVIELVERRAVPDTQDIIGRYEINLTSTGNVAGYELVERYQRGDMKEEL</sequence>
<protein>
    <submittedName>
        <fullName evidence="2">Gas-vesicle operon protein GvpO</fullName>
    </submittedName>
</protein>
<evidence type="ECO:0000313" key="2">
    <source>
        <dbReference type="EMBL" id="CCC39830.1"/>
    </source>
</evidence>
<proteinExistence type="predicted"/>
<accession>G0LIB0</accession>
<name>G0LIB0_HALWC</name>
<dbReference type="AlphaFoldDB" id="G0LIB0"/>
<dbReference type="HOGENOM" id="CLU_1438100_0_0_2"/>
<evidence type="ECO:0000256" key="1">
    <source>
        <dbReference type="SAM" id="MobiDB-lite"/>
    </source>
</evidence>
<reference evidence="2 3" key="1">
    <citation type="journal article" date="2011" name="PLoS ONE">
        <title>Haloquadratum walsbyi: limited diversity in a global pond.</title>
        <authorList>
            <person name="Dyall-Smith M."/>
            <person name="Pfeiffer F."/>
            <person name="Klee K."/>
            <person name="Palm P."/>
            <person name="Gross K."/>
            <person name="Schuster S.C."/>
            <person name="Rampp M."/>
            <person name="Oesterhelt D."/>
        </authorList>
    </citation>
    <scope>NUCLEOTIDE SEQUENCE [LARGE SCALE GENOMIC DNA]</scope>
    <source>
        <strain evidence="3">DSM 16854 / JCM 12705 / C23</strain>
    </source>
</reference>
<gene>
    <name evidence="2" type="primary">gvpO</name>
    <name evidence="2" type="ordered locus">Hqrw_1914</name>
</gene>
<dbReference type="KEGG" id="hwc:Hqrw_1914"/>
<dbReference type="OrthoDB" id="205220at2157"/>
<dbReference type="Proteomes" id="UP000007954">
    <property type="component" value="Chromosome"/>
</dbReference>
<organism evidence="2 3">
    <name type="scientific">Haloquadratum walsbyi (strain DSM 16854 / JCM 12705 / C23)</name>
    <dbReference type="NCBI Taxonomy" id="768065"/>
    <lineage>
        <taxon>Archaea</taxon>
        <taxon>Methanobacteriati</taxon>
        <taxon>Methanobacteriota</taxon>
        <taxon>Stenosarchaea group</taxon>
        <taxon>Halobacteria</taxon>
        <taxon>Halobacteriales</taxon>
        <taxon>Haloferacaceae</taxon>
        <taxon>Haloquadratum</taxon>
    </lineage>
</organism>
<evidence type="ECO:0000313" key="3">
    <source>
        <dbReference type="Proteomes" id="UP000007954"/>
    </source>
</evidence>
<dbReference type="GO" id="GO:0031412">
    <property type="term" value="P:gas vesicle organization"/>
    <property type="evidence" value="ECO:0007669"/>
    <property type="project" value="InterPro"/>
</dbReference>
<dbReference type="Pfam" id="PF05800">
    <property type="entry name" value="GvpO"/>
    <property type="match status" value="1"/>
</dbReference>